<evidence type="ECO:0000256" key="6">
    <source>
        <dbReference type="SAM" id="Phobius"/>
    </source>
</evidence>
<dbReference type="PRINTS" id="PR00783">
    <property type="entry name" value="MINTRINSICP"/>
</dbReference>
<dbReference type="AlphaFoldDB" id="B4LJK9"/>
<feature type="transmembrane region" description="Helical" evidence="6">
    <location>
        <begin position="12"/>
        <end position="31"/>
    </location>
</feature>
<dbReference type="eggNOG" id="KOG0223">
    <property type="taxonomic scope" value="Eukaryota"/>
</dbReference>
<protein>
    <submittedName>
        <fullName evidence="7">Uncharacterized protein, isoform A</fullName>
    </submittedName>
</protein>
<dbReference type="Pfam" id="PF00230">
    <property type="entry name" value="MIP"/>
    <property type="match status" value="1"/>
</dbReference>
<evidence type="ECO:0000256" key="5">
    <source>
        <dbReference type="RuleBase" id="RU000477"/>
    </source>
</evidence>
<comment type="similarity">
    <text evidence="5">Belongs to the MIP/aquaporin (TC 1.A.8) family.</text>
</comment>
<dbReference type="InterPro" id="IPR034294">
    <property type="entry name" value="Aquaporin_transptr"/>
</dbReference>
<evidence type="ECO:0000256" key="2">
    <source>
        <dbReference type="ARBA" id="ARBA00022692"/>
    </source>
</evidence>
<comment type="subcellular location">
    <subcellularLocation>
        <location evidence="1">Membrane</location>
        <topology evidence="1">Multi-pass membrane protein</topology>
    </subcellularLocation>
</comment>
<dbReference type="PANTHER" id="PTHR19139:SF270">
    <property type="entry name" value="ENTOMOGLYCEROPORIN 1-RELATED"/>
    <property type="match status" value="1"/>
</dbReference>
<dbReference type="HOGENOM" id="CLU_020019_3_3_1"/>
<reference evidence="7 8" key="1">
    <citation type="journal article" date="2007" name="Nature">
        <title>Evolution of genes and genomes on the Drosophila phylogeny.</title>
        <authorList>
            <consortium name="Drosophila 12 Genomes Consortium"/>
            <person name="Clark A.G."/>
            <person name="Eisen M.B."/>
            <person name="Smith D.R."/>
            <person name="Bergman C.M."/>
            <person name="Oliver B."/>
            <person name="Markow T.A."/>
            <person name="Kaufman T.C."/>
            <person name="Kellis M."/>
            <person name="Gelbart W."/>
            <person name="Iyer V.N."/>
            <person name="Pollard D.A."/>
            <person name="Sackton T.B."/>
            <person name="Larracuente A.M."/>
            <person name="Singh N.D."/>
            <person name="Abad J.P."/>
            <person name="Abt D.N."/>
            <person name="Adryan B."/>
            <person name="Aguade M."/>
            <person name="Akashi H."/>
            <person name="Anderson W.W."/>
            <person name="Aquadro C.F."/>
            <person name="Ardell D.H."/>
            <person name="Arguello R."/>
            <person name="Artieri C.G."/>
            <person name="Barbash D.A."/>
            <person name="Barker D."/>
            <person name="Barsanti P."/>
            <person name="Batterham P."/>
            <person name="Batzoglou S."/>
            <person name="Begun D."/>
            <person name="Bhutkar A."/>
            <person name="Blanco E."/>
            <person name="Bosak S.A."/>
            <person name="Bradley R.K."/>
            <person name="Brand A.D."/>
            <person name="Brent M.R."/>
            <person name="Brooks A.N."/>
            <person name="Brown R.H."/>
            <person name="Butlin R.K."/>
            <person name="Caggese C."/>
            <person name="Calvi B.R."/>
            <person name="Bernardo de Carvalho A."/>
            <person name="Caspi A."/>
            <person name="Castrezana S."/>
            <person name="Celniker S.E."/>
            <person name="Chang J.L."/>
            <person name="Chapple C."/>
            <person name="Chatterji S."/>
            <person name="Chinwalla A."/>
            <person name="Civetta A."/>
            <person name="Clifton S.W."/>
            <person name="Comeron J.M."/>
            <person name="Costello J.C."/>
            <person name="Coyne J.A."/>
            <person name="Daub J."/>
            <person name="David R.G."/>
            <person name="Delcher A.L."/>
            <person name="Delehaunty K."/>
            <person name="Do C.B."/>
            <person name="Ebling H."/>
            <person name="Edwards K."/>
            <person name="Eickbush T."/>
            <person name="Evans J.D."/>
            <person name="Filipski A."/>
            <person name="Findeiss S."/>
            <person name="Freyhult E."/>
            <person name="Fulton L."/>
            <person name="Fulton R."/>
            <person name="Garcia A.C."/>
            <person name="Gardiner A."/>
            <person name="Garfield D.A."/>
            <person name="Garvin B.E."/>
            <person name="Gibson G."/>
            <person name="Gilbert D."/>
            <person name="Gnerre S."/>
            <person name="Godfrey J."/>
            <person name="Good R."/>
            <person name="Gotea V."/>
            <person name="Gravely B."/>
            <person name="Greenberg A.J."/>
            <person name="Griffiths-Jones S."/>
            <person name="Gross S."/>
            <person name="Guigo R."/>
            <person name="Gustafson E.A."/>
            <person name="Haerty W."/>
            <person name="Hahn M.W."/>
            <person name="Halligan D.L."/>
            <person name="Halpern A.L."/>
            <person name="Halter G.M."/>
            <person name="Han M.V."/>
            <person name="Heger A."/>
            <person name="Hillier L."/>
            <person name="Hinrichs A.S."/>
            <person name="Holmes I."/>
            <person name="Hoskins R.A."/>
            <person name="Hubisz M.J."/>
            <person name="Hultmark D."/>
            <person name="Huntley M.A."/>
            <person name="Jaffe D.B."/>
            <person name="Jagadeeshan S."/>
            <person name="Jeck W.R."/>
            <person name="Johnson J."/>
            <person name="Jones C.D."/>
            <person name="Jordan W.C."/>
            <person name="Karpen G.H."/>
            <person name="Kataoka E."/>
            <person name="Keightley P.D."/>
            <person name="Kheradpour P."/>
            <person name="Kirkness E.F."/>
            <person name="Koerich L.B."/>
            <person name="Kristiansen K."/>
            <person name="Kudrna D."/>
            <person name="Kulathinal R.J."/>
            <person name="Kumar S."/>
            <person name="Kwok R."/>
            <person name="Lander E."/>
            <person name="Langley C.H."/>
            <person name="Lapoint R."/>
            <person name="Lazzaro B.P."/>
            <person name="Lee S.J."/>
            <person name="Levesque L."/>
            <person name="Li R."/>
            <person name="Lin C.F."/>
            <person name="Lin M.F."/>
            <person name="Lindblad-Toh K."/>
            <person name="Llopart A."/>
            <person name="Long M."/>
            <person name="Low L."/>
            <person name="Lozovsky E."/>
            <person name="Lu J."/>
            <person name="Luo M."/>
            <person name="Machado C.A."/>
            <person name="Makalowski W."/>
            <person name="Marzo M."/>
            <person name="Matsuda M."/>
            <person name="Matzkin L."/>
            <person name="McAllister B."/>
            <person name="McBride C.S."/>
            <person name="McKernan B."/>
            <person name="McKernan K."/>
            <person name="Mendez-Lago M."/>
            <person name="Minx P."/>
            <person name="Mollenhauer M.U."/>
            <person name="Montooth K."/>
            <person name="Mount S.M."/>
            <person name="Mu X."/>
            <person name="Myers E."/>
            <person name="Negre B."/>
            <person name="Newfeld S."/>
            <person name="Nielsen R."/>
            <person name="Noor M.A."/>
            <person name="O'Grady P."/>
            <person name="Pachter L."/>
            <person name="Papaceit M."/>
            <person name="Parisi M.J."/>
            <person name="Parisi M."/>
            <person name="Parts L."/>
            <person name="Pedersen J.S."/>
            <person name="Pesole G."/>
            <person name="Phillippy A.M."/>
            <person name="Ponting C.P."/>
            <person name="Pop M."/>
            <person name="Porcelli D."/>
            <person name="Powell J.R."/>
            <person name="Prohaska S."/>
            <person name="Pruitt K."/>
            <person name="Puig M."/>
            <person name="Quesneville H."/>
            <person name="Ram K.R."/>
            <person name="Rand D."/>
            <person name="Rasmussen M.D."/>
            <person name="Reed L.K."/>
            <person name="Reenan R."/>
            <person name="Reily A."/>
            <person name="Remington K.A."/>
            <person name="Rieger T.T."/>
            <person name="Ritchie M.G."/>
            <person name="Robin C."/>
            <person name="Rogers Y.H."/>
            <person name="Rohde C."/>
            <person name="Rozas J."/>
            <person name="Rubenfield M.J."/>
            <person name="Ruiz A."/>
            <person name="Russo S."/>
            <person name="Salzberg S.L."/>
            <person name="Sanchez-Gracia A."/>
            <person name="Saranga D.J."/>
            <person name="Sato H."/>
            <person name="Schaeffer S.W."/>
            <person name="Schatz M.C."/>
            <person name="Schlenke T."/>
            <person name="Schwartz R."/>
            <person name="Segarra C."/>
            <person name="Singh R.S."/>
            <person name="Sirot L."/>
            <person name="Sirota M."/>
            <person name="Sisneros N.B."/>
            <person name="Smith C.D."/>
            <person name="Smith T.F."/>
            <person name="Spieth J."/>
            <person name="Stage D.E."/>
            <person name="Stark A."/>
            <person name="Stephan W."/>
            <person name="Strausberg R.L."/>
            <person name="Strempel S."/>
            <person name="Sturgill D."/>
            <person name="Sutton G."/>
            <person name="Sutton G.G."/>
            <person name="Tao W."/>
            <person name="Teichmann S."/>
            <person name="Tobari Y.N."/>
            <person name="Tomimura Y."/>
            <person name="Tsolas J.M."/>
            <person name="Valente V.L."/>
            <person name="Venter E."/>
            <person name="Venter J.C."/>
            <person name="Vicario S."/>
            <person name="Vieira F.G."/>
            <person name="Vilella A.J."/>
            <person name="Villasante A."/>
            <person name="Walenz B."/>
            <person name="Wang J."/>
            <person name="Wasserman M."/>
            <person name="Watts T."/>
            <person name="Wilson D."/>
            <person name="Wilson R.K."/>
            <person name="Wing R.A."/>
            <person name="Wolfner M.F."/>
            <person name="Wong A."/>
            <person name="Wong G.K."/>
            <person name="Wu C.I."/>
            <person name="Wu G."/>
            <person name="Yamamoto D."/>
            <person name="Yang H.P."/>
            <person name="Yang S.P."/>
            <person name="Yorke J.A."/>
            <person name="Yoshida K."/>
            <person name="Zdobnov E."/>
            <person name="Zhang P."/>
            <person name="Zhang Y."/>
            <person name="Zimin A.V."/>
            <person name="Baldwin J."/>
            <person name="Abdouelleil A."/>
            <person name="Abdulkadir J."/>
            <person name="Abebe A."/>
            <person name="Abera B."/>
            <person name="Abreu J."/>
            <person name="Acer S.C."/>
            <person name="Aftuck L."/>
            <person name="Alexander A."/>
            <person name="An P."/>
            <person name="Anderson E."/>
            <person name="Anderson S."/>
            <person name="Arachi H."/>
            <person name="Azer M."/>
            <person name="Bachantsang P."/>
            <person name="Barry A."/>
            <person name="Bayul T."/>
            <person name="Berlin A."/>
            <person name="Bessette D."/>
            <person name="Bloom T."/>
            <person name="Blye J."/>
            <person name="Boguslavskiy L."/>
            <person name="Bonnet C."/>
            <person name="Boukhgalter B."/>
            <person name="Bourzgui I."/>
            <person name="Brown A."/>
            <person name="Cahill P."/>
            <person name="Channer S."/>
            <person name="Cheshatsang Y."/>
            <person name="Chuda L."/>
            <person name="Citroen M."/>
            <person name="Collymore A."/>
            <person name="Cooke P."/>
            <person name="Costello M."/>
            <person name="D'Aco K."/>
            <person name="Daza R."/>
            <person name="De Haan G."/>
            <person name="DeGray S."/>
            <person name="DeMaso C."/>
            <person name="Dhargay N."/>
            <person name="Dooley K."/>
            <person name="Dooley E."/>
            <person name="Doricent M."/>
            <person name="Dorje P."/>
            <person name="Dorjee K."/>
            <person name="Dupes A."/>
            <person name="Elong R."/>
            <person name="Falk J."/>
            <person name="Farina A."/>
            <person name="Faro S."/>
            <person name="Ferguson D."/>
            <person name="Fisher S."/>
            <person name="Foley C.D."/>
            <person name="Franke A."/>
            <person name="Friedrich D."/>
            <person name="Gadbois L."/>
            <person name="Gearin G."/>
            <person name="Gearin C.R."/>
            <person name="Giannoukos G."/>
            <person name="Goode T."/>
            <person name="Graham J."/>
            <person name="Grandbois E."/>
            <person name="Grewal S."/>
            <person name="Gyaltsen K."/>
            <person name="Hafez N."/>
            <person name="Hagos B."/>
            <person name="Hall J."/>
            <person name="Henson C."/>
            <person name="Hollinger A."/>
            <person name="Honan T."/>
            <person name="Huard M.D."/>
            <person name="Hughes L."/>
            <person name="Hurhula B."/>
            <person name="Husby M.E."/>
            <person name="Kamat A."/>
            <person name="Kanga B."/>
            <person name="Kashin S."/>
            <person name="Khazanovich D."/>
            <person name="Kisner P."/>
            <person name="Lance K."/>
            <person name="Lara M."/>
            <person name="Lee W."/>
            <person name="Lennon N."/>
            <person name="Letendre F."/>
            <person name="LeVine R."/>
            <person name="Lipovsky A."/>
            <person name="Liu X."/>
            <person name="Liu J."/>
            <person name="Liu S."/>
            <person name="Lokyitsang T."/>
            <person name="Lokyitsang Y."/>
            <person name="Lubonja R."/>
            <person name="Lui A."/>
            <person name="MacDonald P."/>
            <person name="Magnisalis V."/>
            <person name="Maru K."/>
            <person name="Matthews C."/>
            <person name="McCusker W."/>
            <person name="McDonough S."/>
            <person name="Mehta T."/>
            <person name="Meldrim J."/>
            <person name="Meneus L."/>
            <person name="Mihai O."/>
            <person name="Mihalev A."/>
            <person name="Mihova T."/>
            <person name="Mittelman R."/>
            <person name="Mlenga V."/>
            <person name="Montmayeur A."/>
            <person name="Mulrain L."/>
            <person name="Navidi A."/>
            <person name="Naylor J."/>
            <person name="Negash T."/>
            <person name="Nguyen T."/>
            <person name="Nguyen N."/>
            <person name="Nicol R."/>
            <person name="Norbu C."/>
            <person name="Norbu N."/>
            <person name="Novod N."/>
            <person name="O'Neill B."/>
            <person name="Osman S."/>
            <person name="Markiewicz E."/>
            <person name="Oyono O.L."/>
            <person name="Patti C."/>
            <person name="Phunkhang P."/>
            <person name="Pierre F."/>
            <person name="Priest M."/>
            <person name="Raghuraman S."/>
            <person name="Rege F."/>
            <person name="Reyes R."/>
            <person name="Rise C."/>
            <person name="Rogov P."/>
            <person name="Ross K."/>
            <person name="Ryan E."/>
            <person name="Settipalli S."/>
            <person name="Shea T."/>
            <person name="Sherpa N."/>
            <person name="Shi L."/>
            <person name="Shih D."/>
            <person name="Sparrow T."/>
            <person name="Spaulding J."/>
            <person name="Stalker J."/>
            <person name="Stange-Thomann N."/>
            <person name="Stavropoulos S."/>
            <person name="Stone C."/>
            <person name="Strader C."/>
            <person name="Tesfaye S."/>
            <person name="Thomson T."/>
            <person name="Thoulutsang Y."/>
            <person name="Thoulutsang D."/>
            <person name="Topham K."/>
            <person name="Topping I."/>
            <person name="Tsamla T."/>
            <person name="Vassiliev H."/>
            <person name="Vo A."/>
            <person name="Wangchuk T."/>
            <person name="Wangdi T."/>
            <person name="Weiand M."/>
            <person name="Wilkinson J."/>
            <person name="Wilson A."/>
            <person name="Yadav S."/>
            <person name="Young G."/>
            <person name="Yu Q."/>
            <person name="Zembek L."/>
            <person name="Zhong D."/>
            <person name="Zimmer A."/>
            <person name="Zwirko Z."/>
            <person name="Jaffe D.B."/>
            <person name="Alvarez P."/>
            <person name="Brockman W."/>
            <person name="Butler J."/>
            <person name="Chin C."/>
            <person name="Gnerre S."/>
            <person name="Grabherr M."/>
            <person name="Kleber M."/>
            <person name="Mauceli E."/>
            <person name="MacCallum I."/>
        </authorList>
    </citation>
    <scope>NUCLEOTIDE SEQUENCE [LARGE SCALE GENOMIC DNA]</scope>
    <source>
        <strain evidence="8">Tucson 15010-1051.87</strain>
    </source>
</reference>
<keyword evidence="2 5" id="KW-0812">Transmembrane</keyword>
<evidence type="ECO:0000313" key="7">
    <source>
        <dbReference type="EMBL" id="EDW61577.1"/>
    </source>
</evidence>
<dbReference type="OrthoDB" id="3222at2759"/>
<organism evidence="7 8">
    <name type="scientific">Drosophila virilis</name>
    <name type="common">Fruit fly</name>
    <dbReference type="NCBI Taxonomy" id="7244"/>
    <lineage>
        <taxon>Eukaryota</taxon>
        <taxon>Metazoa</taxon>
        <taxon>Ecdysozoa</taxon>
        <taxon>Arthropoda</taxon>
        <taxon>Hexapoda</taxon>
        <taxon>Insecta</taxon>
        <taxon>Pterygota</taxon>
        <taxon>Neoptera</taxon>
        <taxon>Endopterygota</taxon>
        <taxon>Diptera</taxon>
        <taxon>Brachycera</taxon>
        <taxon>Muscomorpha</taxon>
        <taxon>Ephydroidea</taxon>
        <taxon>Drosophilidae</taxon>
        <taxon>Drosophila</taxon>
    </lineage>
</organism>
<dbReference type="GO" id="GO:0005886">
    <property type="term" value="C:plasma membrane"/>
    <property type="evidence" value="ECO:0007669"/>
    <property type="project" value="TreeGrafter"/>
</dbReference>
<name>B4LJK9_DROVI</name>
<evidence type="ECO:0000256" key="1">
    <source>
        <dbReference type="ARBA" id="ARBA00004141"/>
    </source>
</evidence>
<dbReference type="Proteomes" id="UP000008792">
    <property type="component" value="Unassembled WGS sequence"/>
</dbReference>
<dbReference type="KEGG" id="dvi:6626825"/>
<feature type="transmembrane region" description="Helical" evidence="6">
    <location>
        <begin position="164"/>
        <end position="185"/>
    </location>
</feature>
<evidence type="ECO:0000256" key="4">
    <source>
        <dbReference type="ARBA" id="ARBA00023136"/>
    </source>
</evidence>
<dbReference type="GO" id="GO:0015267">
    <property type="term" value="F:channel activity"/>
    <property type="evidence" value="ECO:0007669"/>
    <property type="project" value="InterPro"/>
</dbReference>
<feature type="transmembrane region" description="Helical" evidence="6">
    <location>
        <begin position="91"/>
        <end position="111"/>
    </location>
</feature>
<dbReference type="InParanoid" id="B4LJK9"/>
<proteinExistence type="inferred from homology"/>
<keyword evidence="4 6" id="KW-0472">Membrane</keyword>
<dbReference type="PhylomeDB" id="B4LJK9"/>
<evidence type="ECO:0000256" key="3">
    <source>
        <dbReference type="ARBA" id="ARBA00022989"/>
    </source>
</evidence>
<gene>
    <name evidence="7" type="primary">Dvir\GJ22123</name>
    <name evidence="7" type="ORF">Dvir_GJ22123</name>
</gene>
<dbReference type="InterPro" id="IPR000425">
    <property type="entry name" value="MIP"/>
</dbReference>
<dbReference type="SUPFAM" id="SSF81338">
    <property type="entry name" value="Aquaporin-like"/>
    <property type="match status" value="1"/>
</dbReference>
<sequence>MGKCDKELIIKLLCEFLASFFVQFIGCTLTEETVLGISLPTTGSFPYAMSWGGSVLAATQAFRIVSGAHINPCISIASMILENVGILDGMLYILMQLIGSALGFGLSFGIFYDSKFKNKKFCCTAITLDPWWKAILLEFYMTGAWVFAMCASWHESNEMMLESISLRIGLVVVAATYVGANFTRSCMSPFRSLWPAIAAGEYKHIYVYVAVPPLTAILLAVAWRFLYLQGKSETVKPEGGGD</sequence>
<keyword evidence="8" id="KW-1185">Reference proteome</keyword>
<dbReference type="STRING" id="7244.B4LJK9"/>
<dbReference type="Gene3D" id="1.20.1080.10">
    <property type="entry name" value="Glycerol uptake facilitator protein"/>
    <property type="match status" value="1"/>
</dbReference>
<keyword evidence="5" id="KW-0813">Transport</keyword>
<feature type="transmembrane region" description="Helical" evidence="6">
    <location>
        <begin position="205"/>
        <end position="226"/>
    </location>
</feature>
<keyword evidence="3 6" id="KW-1133">Transmembrane helix</keyword>
<accession>B4LJK9</accession>
<dbReference type="OMA" id="HINPCIS"/>
<dbReference type="InterPro" id="IPR023271">
    <property type="entry name" value="Aquaporin-like"/>
</dbReference>
<feature type="transmembrane region" description="Helical" evidence="6">
    <location>
        <begin position="131"/>
        <end position="152"/>
    </location>
</feature>
<dbReference type="PANTHER" id="PTHR19139">
    <property type="entry name" value="AQUAPORIN TRANSPORTER"/>
    <property type="match status" value="1"/>
</dbReference>
<dbReference type="EMBL" id="CH940648">
    <property type="protein sequence ID" value="EDW61577.1"/>
    <property type="molecule type" value="Genomic_DNA"/>
</dbReference>
<evidence type="ECO:0000313" key="8">
    <source>
        <dbReference type="Proteomes" id="UP000008792"/>
    </source>
</evidence>